<feature type="transmembrane region" description="Helical" evidence="1">
    <location>
        <begin position="53"/>
        <end position="72"/>
    </location>
</feature>
<feature type="transmembrane region" description="Helical" evidence="1">
    <location>
        <begin position="78"/>
        <end position="98"/>
    </location>
</feature>
<evidence type="ECO:0000313" key="2">
    <source>
        <dbReference type="EMBL" id="KAF1690124.1"/>
    </source>
</evidence>
<keyword evidence="1" id="KW-0472">Membrane</keyword>
<proteinExistence type="predicted"/>
<dbReference type="AlphaFoldDB" id="A0A921NWV2"/>
<dbReference type="EMBL" id="PDWK01000010">
    <property type="protein sequence ID" value="KAF1690124.1"/>
    <property type="molecule type" value="Genomic_DNA"/>
</dbReference>
<comment type="caution">
    <text evidence="2">The sequence shown here is derived from an EMBL/GenBank/DDBJ whole genome shotgun (WGS) entry which is preliminary data.</text>
</comment>
<protein>
    <submittedName>
        <fullName evidence="2">Iron uptake protein</fullName>
    </submittedName>
</protein>
<dbReference type="Proteomes" id="UP000717981">
    <property type="component" value="Unassembled WGS sequence"/>
</dbReference>
<feature type="transmembrane region" description="Helical" evidence="1">
    <location>
        <begin position="20"/>
        <end position="41"/>
    </location>
</feature>
<name>A0A921NWV2_9GAMM</name>
<organism evidence="2 3">
    <name type="scientific">Pseudoxanthomonas taiwanensis</name>
    <dbReference type="NCBI Taxonomy" id="176598"/>
    <lineage>
        <taxon>Bacteria</taxon>
        <taxon>Pseudomonadati</taxon>
        <taxon>Pseudomonadota</taxon>
        <taxon>Gammaproteobacteria</taxon>
        <taxon>Lysobacterales</taxon>
        <taxon>Lysobacteraceae</taxon>
        <taxon>Pseudoxanthomonas</taxon>
    </lineage>
</organism>
<keyword evidence="3" id="KW-1185">Reference proteome</keyword>
<evidence type="ECO:0000256" key="1">
    <source>
        <dbReference type="SAM" id="Phobius"/>
    </source>
</evidence>
<accession>A0A921NWV2</accession>
<reference evidence="2" key="1">
    <citation type="submission" date="2017-10" db="EMBL/GenBank/DDBJ databases">
        <title>Whole genome sequencing of members of genus Pseudoxanthomonas.</title>
        <authorList>
            <person name="Kumar S."/>
            <person name="Bansal K."/>
            <person name="Kaur A."/>
            <person name="Patil P."/>
            <person name="Sharma S."/>
            <person name="Patil P.B."/>
        </authorList>
    </citation>
    <scope>NUCLEOTIDE SEQUENCE</scope>
    <source>
        <strain evidence="2">DSM 22914</strain>
    </source>
</reference>
<dbReference type="RefSeq" id="WP_019398461.1">
    <property type="nucleotide sequence ID" value="NZ_PDWK01000010.1"/>
</dbReference>
<evidence type="ECO:0000313" key="3">
    <source>
        <dbReference type="Proteomes" id="UP000717981"/>
    </source>
</evidence>
<sequence length="103" mass="10674">MSATSIRSRHPRLQLAARVGAGVVGGYVFAWGFIAAGMALMFKAGMEFHDAEFVASALGLLLWLAVLLGVVAGRRNPAWAWLGLLGGGALLAALGSFVQSTMA</sequence>
<keyword evidence="1" id="KW-0812">Transmembrane</keyword>
<gene>
    <name evidence="2" type="ORF">CR938_03405</name>
</gene>
<keyword evidence="1" id="KW-1133">Transmembrane helix</keyword>